<reference evidence="1 2" key="1">
    <citation type="submission" date="2019-04" db="EMBL/GenBank/DDBJ databases">
        <title>Comparative genomics of Aeromonas veronii strains pathogenic to fish.</title>
        <authorList>
            <person name="Cascarano M.C."/>
            <person name="Smyrli M."/>
            <person name="Katharios P."/>
        </authorList>
    </citation>
    <scope>NUCLEOTIDE SEQUENCE [LARGE SCALE GENOMIC DNA]</scope>
    <source>
        <strain evidence="1 2">XU1</strain>
    </source>
</reference>
<dbReference type="RefSeq" id="WP_136502139.1">
    <property type="nucleotide sequence ID" value="NZ_SSUX01000011.1"/>
</dbReference>
<protein>
    <submittedName>
        <fullName evidence="1">Uncharacterized protein</fullName>
    </submittedName>
</protein>
<accession>A0A4S5CDP9</accession>
<dbReference type="AlphaFoldDB" id="A0A4S5CDP9"/>
<dbReference type="EMBL" id="SSUX01000011">
    <property type="protein sequence ID" value="THJ43700.1"/>
    <property type="molecule type" value="Genomic_DNA"/>
</dbReference>
<sequence length="221" mass="24632">MNPKALEYSVGGAELFQFPMTVQEEIVQEHESLDEAASTPQGFTQQGSHSGAKADYAQKHPLPINSFTYREELPQDGVMRIPSAIGYRRNLDEEAIKSIREEVRRYAEELAKRYGMRCNSVGYNQGEGSRYGSDSTSLNVVMSLSLVNPLGLDKYARDFLAHAPDFGLAASLYSTIIEYESVEYFISGLDVDRAKVRLTSTDKSVLMTPELLIDLMKTVQG</sequence>
<organism evidence="1 2">
    <name type="scientific">Aeromonas veronii</name>
    <dbReference type="NCBI Taxonomy" id="654"/>
    <lineage>
        <taxon>Bacteria</taxon>
        <taxon>Pseudomonadati</taxon>
        <taxon>Pseudomonadota</taxon>
        <taxon>Gammaproteobacteria</taxon>
        <taxon>Aeromonadales</taxon>
        <taxon>Aeromonadaceae</taxon>
        <taxon>Aeromonas</taxon>
    </lineage>
</organism>
<proteinExistence type="predicted"/>
<evidence type="ECO:0000313" key="2">
    <source>
        <dbReference type="Proteomes" id="UP000309618"/>
    </source>
</evidence>
<comment type="caution">
    <text evidence="1">The sequence shown here is derived from an EMBL/GenBank/DDBJ whole genome shotgun (WGS) entry which is preliminary data.</text>
</comment>
<name>A0A4S5CDP9_AERVE</name>
<evidence type="ECO:0000313" key="1">
    <source>
        <dbReference type="EMBL" id="THJ43700.1"/>
    </source>
</evidence>
<dbReference type="Proteomes" id="UP000309618">
    <property type="component" value="Unassembled WGS sequence"/>
</dbReference>
<gene>
    <name evidence="1" type="ORF">E8Q35_15460</name>
</gene>